<reference evidence="2 3" key="1">
    <citation type="submission" date="2019-10" db="EMBL/GenBank/DDBJ databases">
        <title>Whole genome shotgun sequence of Streptomyces angustmyceticus NBRC 3934.</title>
        <authorList>
            <person name="Hosoyama A."/>
            <person name="Ichikawa N."/>
            <person name="Kimura A."/>
            <person name="Kitahashi Y."/>
            <person name="Komaki H."/>
            <person name="Uohara A."/>
        </authorList>
    </citation>
    <scope>NUCLEOTIDE SEQUENCE [LARGE SCALE GENOMIC DNA]</scope>
    <source>
        <strain evidence="2 3">NBRC 3934</strain>
    </source>
</reference>
<dbReference type="RefSeq" id="WP_143589142.1">
    <property type="nucleotide sequence ID" value="NZ_BLAG01000004.1"/>
</dbReference>
<dbReference type="EMBL" id="BLAG01000004">
    <property type="protein sequence ID" value="GES28459.1"/>
    <property type="molecule type" value="Genomic_DNA"/>
</dbReference>
<dbReference type="AlphaFoldDB" id="A0A5J4LAA3"/>
<name>A0A5J4LAA3_9ACTN</name>
<evidence type="ECO:0000313" key="2">
    <source>
        <dbReference type="EMBL" id="GES28459.1"/>
    </source>
</evidence>
<evidence type="ECO:0000256" key="1">
    <source>
        <dbReference type="SAM" id="MobiDB-lite"/>
    </source>
</evidence>
<dbReference type="Proteomes" id="UP000325598">
    <property type="component" value="Unassembled WGS sequence"/>
</dbReference>
<evidence type="ECO:0000313" key="3">
    <source>
        <dbReference type="Proteomes" id="UP000325598"/>
    </source>
</evidence>
<protein>
    <submittedName>
        <fullName evidence="2">Uncharacterized protein</fullName>
    </submittedName>
</protein>
<dbReference type="GeneID" id="96749170"/>
<feature type="compositionally biased region" description="Polar residues" evidence="1">
    <location>
        <begin position="1"/>
        <end position="10"/>
    </location>
</feature>
<accession>A0A5J4LAA3</accession>
<proteinExistence type="predicted"/>
<comment type="caution">
    <text evidence="2">The sequence shown here is derived from an EMBL/GenBank/DDBJ whole genome shotgun (WGS) entry which is preliminary data.</text>
</comment>
<gene>
    <name evidence="2" type="ORF">San01_09460</name>
</gene>
<organism evidence="2 3">
    <name type="scientific">Streptomyces angustmyceticus</name>
    <dbReference type="NCBI Taxonomy" id="285578"/>
    <lineage>
        <taxon>Bacteria</taxon>
        <taxon>Bacillati</taxon>
        <taxon>Actinomycetota</taxon>
        <taxon>Actinomycetes</taxon>
        <taxon>Kitasatosporales</taxon>
        <taxon>Streptomycetaceae</taxon>
        <taxon>Streptomyces</taxon>
    </lineage>
</organism>
<feature type="region of interest" description="Disordered" evidence="1">
    <location>
        <begin position="1"/>
        <end position="69"/>
    </location>
</feature>
<sequence>MDNSDAQNRPGSDAEPKLARLLVPSSGTPASPRGSRPGVKGSARQKSDGHLLVEGFGQPVKERLPHAGTRRGKLLAGLAVEWLATGSK</sequence>
<keyword evidence="3" id="KW-1185">Reference proteome</keyword>